<name>A0A291JLH5_9STAP</name>
<dbReference type="EMBL" id="UHDS01000001">
    <property type="protein sequence ID" value="SUM55753.1"/>
    <property type="molecule type" value="Genomic_DNA"/>
</dbReference>
<protein>
    <submittedName>
        <fullName evidence="3">Alpha/beta hydrolase</fullName>
    </submittedName>
    <submittedName>
        <fullName evidence="4">Lipase/esterase</fullName>
    </submittedName>
</protein>
<dbReference type="PANTHER" id="PTHR48081">
    <property type="entry name" value="AB HYDROLASE SUPERFAMILY PROTEIN C4A8.06C"/>
    <property type="match status" value="1"/>
</dbReference>
<dbReference type="InterPro" id="IPR050300">
    <property type="entry name" value="GDXG_lipolytic_enzyme"/>
</dbReference>
<evidence type="ECO:0000313" key="5">
    <source>
        <dbReference type="Proteomes" id="UP000240400"/>
    </source>
</evidence>
<dbReference type="EMBL" id="PZHR01000075">
    <property type="protein sequence ID" value="PTK57974.1"/>
    <property type="molecule type" value="Genomic_DNA"/>
</dbReference>
<dbReference type="Gene3D" id="3.40.50.1820">
    <property type="entry name" value="alpha/beta hydrolase"/>
    <property type="match status" value="1"/>
</dbReference>
<accession>A0A291JLH5</accession>
<evidence type="ECO:0000313" key="3">
    <source>
        <dbReference type="EMBL" id="PTK57974.1"/>
    </source>
</evidence>
<organism evidence="3 5">
    <name type="scientific">Staphylococcus nepalensis</name>
    <dbReference type="NCBI Taxonomy" id="214473"/>
    <lineage>
        <taxon>Bacteria</taxon>
        <taxon>Bacillati</taxon>
        <taxon>Bacillota</taxon>
        <taxon>Bacilli</taxon>
        <taxon>Bacillales</taxon>
        <taxon>Staphylococcaceae</taxon>
        <taxon>Staphylococcus</taxon>
    </lineage>
</organism>
<evidence type="ECO:0000259" key="2">
    <source>
        <dbReference type="Pfam" id="PF20434"/>
    </source>
</evidence>
<dbReference type="InterPro" id="IPR049492">
    <property type="entry name" value="BD-FAE-like_dom"/>
</dbReference>
<dbReference type="Proteomes" id="UP000254412">
    <property type="component" value="Unassembled WGS sequence"/>
</dbReference>
<dbReference type="RefSeq" id="WP_096810642.1">
    <property type="nucleotide sequence ID" value="NZ_BMCF01000006.1"/>
</dbReference>
<evidence type="ECO:0000313" key="4">
    <source>
        <dbReference type="EMBL" id="SUM55753.1"/>
    </source>
</evidence>
<dbReference type="Pfam" id="PF20434">
    <property type="entry name" value="BD-FAE"/>
    <property type="match status" value="1"/>
</dbReference>
<dbReference type="KEGG" id="snl:BJD96_10785"/>
<proteinExistence type="predicted"/>
<dbReference type="Proteomes" id="UP000240400">
    <property type="component" value="Unassembled WGS sequence"/>
</dbReference>
<gene>
    <name evidence="3" type="ORF">BUZ61_11135</name>
    <name evidence="4" type="ORF">NCTC13834_02125</name>
</gene>
<reference evidence="3 5" key="1">
    <citation type="journal article" date="2016" name="Front. Microbiol.">
        <title>Comprehensive Phylogenetic Analysis of Bovine Non-aureus Staphylococci Species Based on Whole-Genome Sequencing.</title>
        <authorList>
            <person name="Naushad S."/>
            <person name="Barkema H.W."/>
            <person name="Luby C."/>
            <person name="Condas L.A."/>
            <person name="Nobrega D.B."/>
            <person name="Carson D.A."/>
            <person name="De Buck J."/>
        </authorList>
    </citation>
    <scope>NUCLEOTIDE SEQUENCE [LARGE SCALE GENOMIC DNA]</scope>
    <source>
        <strain evidence="3 5">SNUC 4337</strain>
    </source>
</reference>
<dbReference type="AlphaFoldDB" id="A0A291JLH5"/>
<evidence type="ECO:0000313" key="6">
    <source>
        <dbReference type="Proteomes" id="UP000254412"/>
    </source>
</evidence>
<dbReference type="OrthoDB" id="179999at2"/>
<keyword evidence="1 3" id="KW-0378">Hydrolase</keyword>
<dbReference type="GeneID" id="66777555"/>
<feature type="domain" description="BD-FAE-like" evidence="2">
    <location>
        <begin position="19"/>
        <end position="147"/>
    </location>
</feature>
<dbReference type="SUPFAM" id="SSF53474">
    <property type="entry name" value="alpha/beta-Hydrolases"/>
    <property type="match status" value="1"/>
</dbReference>
<dbReference type="GO" id="GO:0016787">
    <property type="term" value="F:hydrolase activity"/>
    <property type="evidence" value="ECO:0007669"/>
    <property type="project" value="UniProtKB-KW"/>
</dbReference>
<dbReference type="InterPro" id="IPR029058">
    <property type="entry name" value="AB_hydrolase_fold"/>
</dbReference>
<reference evidence="3" key="2">
    <citation type="submission" date="2018-03" db="EMBL/GenBank/DDBJ databases">
        <authorList>
            <person name="Keele B.F."/>
        </authorList>
    </citation>
    <scope>NUCLEOTIDE SEQUENCE</scope>
    <source>
        <strain evidence="3">SNUC 4337</strain>
    </source>
</reference>
<sequence>MEKIMYSDHEENFFEVYQKENSNGQWILLIHGGYWRQKFSKKLMEPLVETFLNEGFNVVNIEYCRGEHRWPIPFEDIKQAIKTFKETDYYKSKDEIILLGHSVGGQLALLNENSVDRVIALAPVTDVLFTKSKGLGDNAVVEYFGNTNDANLEKASPIHKDGYNSKILIVHGLNDQSVLIDTTLNFVNKYKQSTIYLFSFPFLSHKACIDPKNYCFQYILGWLNQD</sequence>
<evidence type="ECO:0000256" key="1">
    <source>
        <dbReference type="ARBA" id="ARBA00022801"/>
    </source>
</evidence>
<reference evidence="4 6" key="3">
    <citation type="submission" date="2018-06" db="EMBL/GenBank/DDBJ databases">
        <authorList>
            <consortium name="Pathogen Informatics"/>
            <person name="Doyle S."/>
        </authorList>
    </citation>
    <scope>NUCLEOTIDE SEQUENCE [LARGE SCALE GENOMIC DNA]</scope>
    <source>
        <strain evidence="4 6">NCTC13834</strain>
    </source>
</reference>